<reference evidence="2 3" key="1">
    <citation type="journal article" date="2016" name="Nat. Commun.">
        <title>Thousands of microbial genomes shed light on interconnected biogeochemical processes in an aquifer system.</title>
        <authorList>
            <person name="Anantharaman K."/>
            <person name="Brown C.T."/>
            <person name="Hug L.A."/>
            <person name="Sharon I."/>
            <person name="Castelle C.J."/>
            <person name="Probst A.J."/>
            <person name="Thomas B.C."/>
            <person name="Singh A."/>
            <person name="Wilkins M.J."/>
            <person name="Karaoz U."/>
            <person name="Brodie E.L."/>
            <person name="Williams K.H."/>
            <person name="Hubbard S.S."/>
            <person name="Banfield J.F."/>
        </authorList>
    </citation>
    <scope>NUCLEOTIDE SEQUENCE [LARGE SCALE GENOMIC DNA]</scope>
</reference>
<dbReference type="Proteomes" id="UP000177811">
    <property type="component" value="Unassembled WGS sequence"/>
</dbReference>
<sequence>MDENILKKIEETQRLLEDVYVSVEKTRKLFFWMLIISVTLFVLPLLGLAVALPGMISVLGGDLGGL</sequence>
<keyword evidence="1" id="KW-0812">Transmembrane</keyword>
<name>A0A1G2KT38_9BACT</name>
<evidence type="ECO:0000313" key="3">
    <source>
        <dbReference type="Proteomes" id="UP000177811"/>
    </source>
</evidence>
<feature type="transmembrane region" description="Helical" evidence="1">
    <location>
        <begin position="29"/>
        <end position="56"/>
    </location>
</feature>
<keyword evidence="1" id="KW-1133">Transmembrane helix</keyword>
<proteinExistence type="predicted"/>
<keyword evidence="1" id="KW-0472">Membrane</keyword>
<evidence type="ECO:0000313" key="2">
    <source>
        <dbReference type="EMBL" id="OHA01621.1"/>
    </source>
</evidence>
<evidence type="ECO:0000256" key="1">
    <source>
        <dbReference type="SAM" id="Phobius"/>
    </source>
</evidence>
<organism evidence="2 3">
    <name type="scientific">Candidatus Sungbacteria bacterium RIFCSPHIGHO2_02_FULL_51_29</name>
    <dbReference type="NCBI Taxonomy" id="1802273"/>
    <lineage>
        <taxon>Bacteria</taxon>
        <taxon>Candidatus Sungiibacteriota</taxon>
    </lineage>
</organism>
<comment type="caution">
    <text evidence="2">The sequence shown here is derived from an EMBL/GenBank/DDBJ whole genome shotgun (WGS) entry which is preliminary data.</text>
</comment>
<dbReference type="AlphaFoldDB" id="A0A1G2KT38"/>
<gene>
    <name evidence="2" type="ORF">A3C16_02595</name>
</gene>
<dbReference type="EMBL" id="MHQL01000058">
    <property type="protein sequence ID" value="OHA01621.1"/>
    <property type="molecule type" value="Genomic_DNA"/>
</dbReference>
<protein>
    <submittedName>
        <fullName evidence="2">Uncharacterized protein</fullName>
    </submittedName>
</protein>
<accession>A0A1G2KT38</accession>